<feature type="region of interest" description="Disordered" evidence="1">
    <location>
        <begin position="1"/>
        <end position="41"/>
    </location>
</feature>
<reference evidence="2" key="1">
    <citation type="submission" date="2014-05" db="EMBL/GenBank/DDBJ databases">
        <title>The transcriptome of the halophilic microalga Tetraselmis sp. GSL018 isolated from the Great Salt Lake, Utah.</title>
        <authorList>
            <person name="Jinkerson R.E."/>
            <person name="D'Adamo S."/>
            <person name="Posewitz M.C."/>
        </authorList>
    </citation>
    <scope>NUCLEOTIDE SEQUENCE</scope>
    <source>
        <strain evidence="2">GSL018</strain>
    </source>
</reference>
<dbReference type="AlphaFoldDB" id="A0A061R228"/>
<accession>A0A061R228</accession>
<dbReference type="EMBL" id="GBEZ01020664">
    <property type="protein sequence ID" value="JAC66023.1"/>
    <property type="molecule type" value="Transcribed_RNA"/>
</dbReference>
<organism evidence="2">
    <name type="scientific">Tetraselmis sp. GSL018</name>
    <dbReference type="NCBI Taxonomy" id="582737"/>
    <lineage>
        <taxon>Eukaryota</taxon>
        <taxon>Viridiplantae</taxon>
        <taxon>Chlorophyta</taxon>
        <taxon>core chlorophytes</taxon>
        <taxon>Chlorodendrophyceae</taxon>
        <taxon>Chlorodendrales</taxon>
        <taxon>Chlorodendraceae</taxon>
        <taxon>Tetraselmis</taxon>
    </lineage>
</organism>
<feature type="compositionally biased region" description="Polar residues" evidence="1">
    <location>
        <begin position="16"/>
        <end position="35"/>
    </location>
</feature>
<proteinExistence type="predicted"/>
<gene>
    <name evidence="2" type="ORF">TSPGSL018_14654</name>
</gene>
<evidence type="ECO:0000313" key="2">
    <source>
        <dbReference type="EMBL" id="JAC66023.1"/>
    </source>
</evidence>
<sequence>MEAVSTKKLKQKRLSTHFNSSRILNHSSGTNTTISPREAYG</sequence>
<name>A0A061R228_9CHLO</name>
<evidence type="ECO:0000256" key="1">
    <source>
        <dbReference type="SAM" id="MobiDB-lite"/>
    </source>
</evidence>
<protein>
    <submittedName>
        <fullName evidence="2">Uncharacterized protein</fullName>
    </submittedName>
</protein>